<evidence type="ECO:0000313" key="1">
    <source>
        <dbReference type="EMBL" id="MBA4643022.1"/>
    </source>
</evidence>
<proteinExistence type="predicted"/>
<reference evidence="1" key="1">
    <citation type="journal article" date="2013" name="J. Plant Res.">
        <title>Effect of fungi and light on seed germination of three Opuntia species from semiarid lands of central Mexico.</title>
        <authorList>
            <person name="Delgado-Sanchez P."/>
            <person name="Jimenez-Bremont J.F."/>
            <person name="Guerrero-Gonzalez Mde L."/>
            <person name="Flores J."/>
        </authorList>
    </citation>
    <scope>NUCLEOTIDE SEQUENCE</scope>
    <source>
        <tissue evidence="1">Cladode</tissue>
    </source>
</reference>
<sequence length="105" mass="12358">MNLSIQIQWIDRLGFYFDTDFPHYIAHSSTHHSSAFSLPLSIYLPDREAGTHVNLLQLCTYQYEYNGLVFNRDFILMQITTITHQVSTHIVRCPLLQQRTNICFH</sequence>
<accession>A0A7C9DHP4</accession>
<reference evidence="1" key="2">
    <citation type="submission" date="2020-07" db="EMBL/GenBank/DDBJ databases">
        <authorList>
            <person name="Vera ALvarez R."/>
            <person name="Arias-Moreno D.M."/>
            <person name="Jimenez-Jacinto V."/>
            <person name="Jimenez-Bremont J.F."/>
            <person name="Swaminathan K."/>
            <person name="Moose S.P."/>
            <person name="Guerrero-Gonzalez M.L."/>
            <person name="Marino-Ramirez L."/>
            <person name="Landsman D."/>
            <person name="Rodriguez-Kessler M."/>
            <person name="Delgado-Sanchez P."/>
        </authorList>
    </citation>
    <scope>NUCLEOTIDE SEQUENCE</scope>
    <source>
        <tissue evidence="1">Cladode</tissue>
    </source>
</reference>
<name>A0A7C9DHP4_OPUST</name>
<dbReference type="EMBL" id="GISG01130871">
    <property type="protein sequence ID" value="MBA4643022.1"/>
    <property type="molecule type" value="Transcribed_RNA"/>
</dbReference>
<protein>
    <submittedName>
        <fullName evidence="1">Uncharacterized protein</fullName>
    </submittedName>
</protein>
<dbReference type="AlphaFoldDB" id="A0A7C9DHP4"/>
<organism evidence="1">
    <name type="scientific">Opuntia streptacantha</name>
    <name type="common">Prickly pear cactus</name>
    <name type="synonym">Opuntia cardona</name>
    <dbReference type="NCBI Taxonomy" id="393608"/>
    <lineage>
        <taxon>Eukaryota</taxon>
        <taxon>Viridiplantae</taxon>
        <taxon>Streptophyta</taxon>
        <taxon>Embryophyta</taxon>
        <taxon>Tracheophyta</taxon>
        <taxon>Spermatophyta</taxon>
        <taxon>Magnoliopsida</taxon>
        <taxon>eudicotyledons</taxon>
        <taxon>Gunneridae</taxon>
        <taxon>Pentapetalae</taxon>
        <taxon>Caryophyllales</taxon>
        <taxon>Cactineae</taxon>
        <taxon>Cactaceae</taxon>
        <taxon>Opuntioideae</taxon>
        <taxon>Opuntia</taxon>
    </lineage>
</organism>